<sequence>MRLNEQGKPGTANAVLDHKNSRIKIVNYNNELARDEVETLKCIAKAKNLDKIIVTAGEYSYRKYRRYGFQIEGTIEKFFRGEKAYLLSLFLQDERQQNPYSAEEDKVLLETEQYTSNMDTSRRDQIKIVTRTATTADAQELSQIFRKVFSTYPTQLHDPSYIAEIMNQHVLFKVCVIDDRIASVASAEIDWNHKNAEMTDCATLPEYRGLGLMDNLIDALETEMLTLDIPCVYSLARARSLGITMVFRNRGYQYRGRLVNNCHICGQYESMNIWEKQLNTTV</sequence>
<evidence type="ECO:0000313" key="2">
    <source>
        <dbReference type="EMBL" id="OEH85193.1"/>
    </source>
</evidence>
<evidence type="ECO:0000313" key="3">
    <source>
        <dbReference type="Proteomes" id="UP000095255"/>
    </source>
</evidence>
<gene>
    <name evidence="2" type="ORF">BHU72_06180</name>
</gene>
<dbReference type="SUPFAM" id="SSF55729">
    <property type="entry name" value="Acyl-CoA N-acyltransferases (Nat)"/>
    <property type="match status" value="1"/>
</dbReference>
<dbReference type="STRING" id="1390249.BHU72_06180"/>
<dbReference type="Gene3D" id="3.40.630.30">
    <property type="match status" value="1"/>
</dbReference>
<evidence type="ECO:0000259" key="1">
    <source>
        <dbReference type="PROSITE" id="PS51186"/>
    </source>
</evidence>
<dbReference type="InterPro" id="IPR000182">
    <property type="entry name" value="GNAT_dom"/>
</dbReference>
<accession>A0A1E5L5B2</accession>
<dbReference type="Proteomes" id="UP000095255">
    <property type="component" value="Unassembled WGS sequence"/>
</dbReference>
<keyword evidence="3" id="KW-1185">Reference proteome</keyword>
<dbReference type="NCBIfam" id="TIGR03827">
    <property type="entry name" value="GNAT_ablB"/>
    <property type="match status" value="1"/>
</dbReference>
<proteinExistence type="predicted"/>
<protein>
    <submittedName>
        <fullName evidence="2">Putative beta-lysine N-acetyltransferase</fullName>
    </submittedName>
</protein>
<name>A0A1E5L5B2_9FIRM</name>
<dbReference type="EMBL" id="MJAT01000033">
    <property type="protein sequence ID" value="OEH85193.1"/>
    <property type="molecule type" value="Genomic_DNA"/>
</dbReference>
<organism evidence="2 3">
    <name type="scientific">Desulfuribacillus stibiiarsenatis</name>
    <dbReference type="NCBI Taxonomy" id="1390249"/>
    <lineage>
        <taxon>Bacteria</taxon>
        <taxon>Bacillati</taxon>
        <taxon>Bacillota</taxon>
        <taxon>Desulfuribacillia</taxon>
        <taxon>Desulfuribacillales</taxon>
        <taxon>Desulfuribacillaceae</taxon>
        <taxon>Desulfuribacillus</taxon>
    </lineage>
</organism>
<dbReference type="InterPro" id="IPR016181">
    <property type="entry name" value="Acyl_CoA_acyltransferase"/>
</dbReference>
<dbReference type="InterPro" id="IPR022525">
    <property type="entry name" value="GNAT_AblB"/>
</dbReference>
<dbReference type="PROSITE" id="PS51186">
    <property type="entry name" value="GNAT"/>
    <property type="match status" value="1"/>
</dbReference>
<comment type="caution">
    <text evidence="2">The sequence shown here is derived from an EMBL/GenBank/DDBJ whole genome shotgun (WGS) entry which is preliminary data.</text>
</comment>
<reference evidence="2 3" key="1">
    <citation type="submission" date="2016-09" db="EMBL/GenBank/DDBJ databases">
        <title>Desulfuribacillus arsenicus sp. nov., an obligately anaerobic, dissimilatory arsenic- and antimonate-reducing bacterium isolated from anoxic sediments.</title>
        <authorList>
            <person name="Abin C.A."/>
            <person name="Hollibaugh J.T."/>
        </authorList>
    </citation>
    <scope>NUCLEOTIDE SEQUENCE [LARGE SCALE GENOMIC DNA]</scope>
    <source>
        <strain evidence="2 3">MLFW-2</strain>
    </source>
</reference>
<keyword evidence="2" id="KW-0808">Transferase</keyword>
<dbReference type="RefSeq" id="WP_069702520.1">
    <property type="nucleotide sequence ID" value="NZ_MJAT01000033.1"/>
</dbReference>
<dbReference type="AlphaFoldDB" id="A0A1E5L5B2"/>
<feature type="domain" description="N-acetyltransferase" evidence="1">
    <location>
        <begin position="128"/>
        <end position="274"/>
    </location>
</feature>
<dbReference type="OrthoDB" id="9790652at2"/>
<dbReference type="Pfam" id="PF00583">
    <property type="entry name" value="Acetyltransf_1"/>
    <property type="match status" value="1"/>
</dbReference>
<dbReference type="GO" id="GO:0008080">
    <property type="term" value="F:N-acetyltransferase activity"/>
    <property type="evidence" value="ECO:0007669"/>
    <property type="project" value="InterPro"/>
</dbReference>
<dbReference type="CDD" id="cd04301">
    <property type="entry name" value="NAT_SF"/>
    <property type="match status" value="1"/>
</dbReference>